<dbReference type="Proteomes" id="UP000178068">
    <property type="component" value="Unassembled WGS sequence"/>
</dbReference>
<protein>
    <submittedName>
        <fullName evidence="1">Uncharacterized protein</fullName>
    </submittedName>
</protein>
<reference evidence="1 2" key="1">
    <citation type="journal article" date="2016" name="Nat. Commun.">
        <title>Thousands of microbial genomes shed light on interconnected biogeochemical processes in an aquifer system.</title>
        <authorList>
            <person name="Anantharaman K."/>
            <person name="Brown C.T."/>
            <person name="Hug L.A."/>
            <person name="Sharon I."/>
            <person name="Castelle C.J."/>
            <person name="Probst A.J."/>
            <person name="Thomas B.C."/>
            <person name="Singh A."/>
            <person name="Wilkins M.J."/>
            <person name="Karaoz U."/>
            <person name="Brodie E.L."/>
            <person name="Williams K.H."/>
            <person name="Hubbard S.S."/>
            <person name="Banfield J.F."/>
        </authorList>
    </citation>
    <scope>NUCLEOTIDE SEQUENCE [LARGE SCALE GENOMIC DNA]</scope>
</reference>
<dbReference type="AlphaFoldDB" id="A0A1G1WNQ8"/>
<organism evidence="1 2">
    <name type="scientific">Candidatus Woykebacteria bacterium RIFCSPHIGHO2_12_FULL_45_10</name>
    <dbReference type="NCBI Taxonomy" id="1802603"/>
    <lineage>
        <taxon>Bacteria</taxon>
        <taxon>Candidatus Woykeibacteriota</taxon>
    </lineage>
</organism>
<proteinExistence type="predicted"/>
<name>A0A1G1WNQ8_9BACT</name>
<dbReference type="EMBL" id="MHCZ01000034">
    <property type="protein sequence ID" value="OGY29375.1"/>
    <property type="molecule type" value="Genomic_DNA"/>
</dbReference>
<sequence length="82" mass="9202">MAIYVGSEAHEESEHDNRVKEVESFRSPLKDVTFYSSCFKGGPHRSFIIVHTHSMDEAKSGVPEGFRDGLVEVEEMDWGAEG</sequence>
<comment type="caution">
    <text evidence="1">The sequence shown here is derived from an EMBL/GenBank/DDBJ whole genome shotgun (WGS) entry which is preliminary data.</text>
</comment>
<evidence type="ECO:0000313" key="2">
    <source>
        <dbReference type="Proteomes" id="UP000178068"/>
    </source>
</evidence>
<gene>
    <name evidence="1" type="ORF">A3F35_01400</name>
</gene>
<evidence type="ECO:0000313" key="1">
    <source>
        <dbReference type="EMBL" id="OGY29375.1"/>
    </source>
</evidence>
<accession>A0A1G1WNQ8</accession>